<proteinExistence type="predicted"/>
<dbReference type="EMBL" id="LAZR01007193">
    <property type="protein sequence ID" value="KKM86830.1"/>
    <property type="molecule type" value="Genomic_DNA"/>
</dbReference>
<accession>A0A0F9NDN2</accession>
<name>A0A0F9NDN2_9ZZZZ</name>
<organism evidence="1">
    <name type="scientific">marine sediment metagenome</name>
    <dbReference type="NCBI Taxonomy" id="412755"/>
    <lineage>
        <taxon>unclassified sequences</taxon>
        <taxon>metagenomes</taxon>
        <taxon>ecological metagenomes</taxon>
    </lineage>
</organism>
<protein>
    <submittedName>
        <fullName evidence="1">Uncharacterized protein</fullName>
    </submittedName>
</protein>
<reference evidence="1" key="1">
    <citation type="journal article" date="2015" name="Nature">
        <title>Complex archaea that bridge the gap between prokaryotes and eukaryotes.</title>
        <authorList>
            <person name="Spang A."/>
            <person name="Saw J.H."/>
            <person name="Jorgensen S.L."/>
            <person name="Zaremba-Niedzwiedzka K."/>
            <person name="Martijn J."/>
            <person name="Lind A.E."/>
            <person name="van Eijk R."/>
            <person name="Schleper C."/>
            <person name="Guy L."/>
            <person name="Ettema T.J."/>
        </authorList>
    </citation>
    <scope>NUCLEOTIDE SEQUENCE</scope>
</reference>
<comment type="caution">
    <text evidence="1">The sequence shown here is derived from an EMBL/GenBank/DDBJ whole genome shotgun (WGS) entry which is preliminary data.</text>
</comment>
<evidence type="ECO:0000313" key="1">
    <source>
        <dbReference type="EMBL" id="KKM86830.1"/>
    </source>
</evidence>
<gene>
    <name evidence="1" type="ORF">LCGC14_1275010</name>
</gene>
<dbReference type="AlphaFoldDB" id="A0A0F9NDN2"/>
<sequence>MKKPEIKYWTGECGGLEKSSVTRNKAIEEYEEYHNYVLSKLPTEEDLMCIITNSEMYDTIQNRETLTVGSSVGMINLAKAIYKRQQSIKEE</sequence>